<evidence type="ECO:0000313" key="3">
    <source>
        <dbReference type="EMBL" id="KAK7895264.1"/>
    </source>
</evidence>
<keyword evidence="1" id="KW-0175">Coiled coil</keyword>
<reference evidence="4" key="1">
    <citation type="submission" date="2024-04" db="EMBL/GenBank/DDBJ databases">
        <title>Salinicola lusitanus LLJ914,a marine bacterium isolated from the Okinawa Trough.</title>
        <authorList>
            <person name="Li J."/>
        </authorList>
    </citation>
    <scope>NUCLEOTIDE SEQUENCE [LARGE SCALE GENOMIC DNA]</scope>
</reference>
<evidence type="ECO:0000256" key="2">
    <source>
        <dbReference type="SAM" id="MobiDB-lite"/>
    </source>
</evidence>
<proteinExistence type="predicted"/>
<feature type="region of interest" description="Disordered" evidence="2">
    <location>
        <begin position="98"/>
        <end position="125"/>
    </location>
</feature>
<dbReference type="EMBL" id="JBBPFD010000015">
    <property type="protein sequence ID" value="KAK7895264.1"/>
    <property type="molecule type" value="Genomic_DNA"/>
</dbReference>
<name>A0AAW0NIC9_9GOBI</name>
<protein>
    <submittedName>
        <fullName evidence="3">Uncharacterized protein</fullName>
    </submittedName>
</protein>
<evidence type="ECO:0000256" key="1">
    <source>
        <dbReference type="SAM" id="Coils"/>
    </source>
</evidence>
<dbReference type="Proteomes" id="UP001460270">
    <property type="component" value="Unassembled WGS sequence"/>
</dbReference>
<gene>
    <name evidence="3" type="ORF">WMY93_020589</name>
</gene>
<sequence length="256" mass="29080">MWIRTTGFISVRQMYIKLHLDSGPRQTSSSDIHGLCADIQKIYDELRRLTPPDQETRRKVDLCVEISRFIVERGSSRIKGQSVEEEQDWPDAGSLFQSTVVSKSHSSTSKKSTAHSSRSSVKHQEAAAEAAASQAVLIVLQEQEREQQEIDRLEVEVRRKAAEQGKLVRKLRLEREAEELKLRMQRESDEAKMKAQQEEEYAALQSALDERKRKLLHLEKVKDLKAAQARMQVYRGGASLLGALGELKFVAPPQSD</sequence>
<evidence type="ECO:0000313" key="4">
    <source>
        <dbReference type="Proteomes" id="UP001460270"/>
    </source>
</evidence>
<accession>A0AAW0NIC9</accession>
<organism evidence="3 4">
    <name type="scientific">Mugilogobius chulae</name>
    <name type="common">yellowstripe goby</name>
    <dbReference type="NCBI Taxonomy" id="88201"/>
    <lineage>
        <taxon>Eukaryota</taxon>
        <taxon>Metazoa</taxon>
        <taxon>Chordata</taxon>
        <taxon>Craniata</taxon>
        <taxon>Vertebrata</taxon>
        <taxon>Euteleostomi</taxon>
        <taxon>Actinopterygii</taxon>
        <taxon>Neopterygii</taxon>
        <taxon>Teleostei</taxon>
        <taxon>Neoteleostei</taxon>
        <taxon>Acanthomorphata</taxon>
        <taxon>Gobiaria</taxon>
        <taxon>Gobiiformes</taxon>
        <taxon>Gobioidei</taxon>
        <taxon>Gobiidae</taxon>
        <taxon>Gobionellinae</taxon>
        <taxon>Mugilogobius</taxon>
    </lineage>
</organism>
<dbReference type="AlphaFoldDB" id="A0AAW0NIC9"/>
<feature type="compositionally biased region" description="Low complexity" evidence="2">
    <location>
        <begin position="98"/>
        <end position="119"/>
    </location>
</feature>
<comment type="caution">
    <text evidence="3">The sequence shown here is derived from an EMBL/GenBank/DDBJ whole genome shotgun (WGS) entry which is preliminary data.</text>
</comment>
<feature type="coiled-coil region" evidence="1">
    <location>
        <begin position="136"/>
        <end position="214"/>
    </location>
</feature>
<keyword evidence="4" id="KW-1185">Reference proteome</keyword>